<feature type="region of interest" description="Disordered" evidence="1">
    <location>
        <begin position="1"/>
        <end position="38"/>
    </location>
</feature>
<feature type="compositionally biased region" description="Basic and acidic residues" evidence="1">
    <location>
        <begin position="112"/>
        <end position="121"/>
    </location>
</feature>
<proteinExistence type="predicted"/>
<evidence type="ECO:0000256" key="1">
    <source>
        <dbReference type="SAM" id="MobiDB-lite"/>
    </source>
</evidence>
<evidence type="ECO:0000313" key="3">
    <source>
        <dbReference type="Proteomes" id="UP000249218"/>
    </source>
</evidence>
<accession>A0A2W1BB43</accession>
<gene>
    <name evidence="2" type="primary">HaOG211655</name>
    <name evidence="2" type="ORF">B5X24_HaOG211655</name>
</gene>
<sequence>MVPYFVLPVSPTSPPKHREARRPMPASIRRHTQKYGTVRGPNLGRLIVQSSERRCHPQATKGHCTAVGESVSHGELRGGVRSGGNPSLGARGMGARQSVRLDGGAEGAKPAPRPDRKGRGA</sequence>
<evidence type="ECO:0000313" key="2">
    <source>
        <dbReference type="EMBL" id="PZC72258.1"/>
    </source>
</evidence>
<name>A0A2W1BB43_HELAM</name>
<protein>
    <submittedName>
        <fullName evidence="2">Uncharacterized protein</fullName>
    </submittedName>
</protein>
<reference evidence="2 3" key="1">
    <citation type="journal article" date="2017" name="BMC Biol.">
        <title>Genomic innovations, transcriptional plasticity and gene loss underlying the evolution and divergence of two highly polyphagous and invasive Helicoverpa pest species.</title>
        <authorList>
            <person name="Pearce S.L."/>
            <person name="Clarke D.F."/>
            <person name="East P.D."/>
            <person name="Elfekih S."/>
            <person name="Gordon K.H."/>
            <person name="Jermiin L.S."/>
            <person name="McGaughran A."/>
            <person name="Oakeshott J.G."/>
            <person name="Papanikolaou A."/>
            <person name="Perera O.P."/>
            <person name="Rane R.V."/>
            <person name="Richards S."/>
            <person name="Tay W.T."/>
            <person name="Walsh T.K."/>
            <person name="Anderson A."/>
            <person name="Anderson C.J."/>
            <person name="Asgari S."/>
            <person name="Board P.G."/>
            <person name="Bretschneider A."/>
            <person name="Campbell P.M."/>
            <person name="Chertemps T."/>
            <person name="Christeller J.T."/>
            <person name="Coppin C.W."/>
            <person name="Downes S.J."/>
            <person name="Duan G."/>
            <person name="Farnsworth C.A."/>
            <person name="Good R.T."/>
            <person name="Han L.B."/>
            <person name="Han Y.C."/>
            <person name="Hatje K."/>
            <person name="Horne I."/>
            <person name="Huang Y.P."/>
            <person name="Hughes D.S."/>
            <person name="Jacquin-Joly E."/>
            <person name="James W."/>
            <person name="Jhangiani S."/>
            <person name="Kollmar M."/>
            <person name="Kuwar S.S."/>
            <person name="Li S."/>
            <person name="Liu N.Y."/>
            <person name="Maibeche M.T."/>
            <person name="Miller J.R."/>
            <person name="Montagne N."/>
            <person name="Perry T."/>
            <person name="Qu J."/>
            <person name="Song S.V."/>
            <person name="Sutton G.G."/>
            <person name="Vogel H."/>
            <person name="Walenz B.P."/>
            <person name="Xu W."/>
            <person name="Zhang H.J."/>
            <person name="Zou Z."/>
            <person name="Batterham P."/>
            <person name="Edwards O.R."/>
            <person name="Feyereisen R."/>
            <person name="Gibbs R.A."/>
            <person name="Heckel D.G."/>
            <person name="McGrath A."/>
            <person name="Robin C."/>
            <person name="Scherer S.E."/>
            <person name="Worley K.C."/>
            <person name="Wu Y.D."/>
        </authorList>
    </citation>
    <scope>NUCLEOTIDE SEQUENCE [LARGE SCALE GENOMIC DNA]</scope>
    <source>
        <strain evidence="2">Harm_GR_Male_#8</strain>
        <tissue evidence="2">Whole organism</tissue>
    </source>
</reference>
<dbReference type="EMBL" id="KZ150204">
    <property type="protein sequence ID" value="PZC72258.1"/>
    <property type="molecule type" value="Genomic_DNA"/>
</dbReference>
<dbReference type="Proteomes" id="UP000249218">
    <property type="component" value="Unassembled WGS sequence"/>
</dbReference>
<feature type="region of interest" description="Disordered" evidence="1">
    <location>
        <begin position="69"/>
        <end position="121"/>
    </location>
</feature>
<keyword evidence="3" id="KW-1185">Reference proteome</keyword>
<organism evidence="2 3">
    <name type="scientific">Helicoverpa armigera</name>
    <name type="common">Cotton bollworm</name>
    <name type="synonym">Heliothis armigera</name>
    <dbReference type="NCBI Taxonomy" id="29058"/>
    <lineage>
        <taxon>Eukaryota</taxon>
        <taxon>Metazoa</taxon>
        <taxon>Ecdysozoa</taxon>
        <taxon>Arthropoda</taxon>
        <taxon>Hexapoda</taxon>
        <taxon>Insecta</taxon>
        <taxon>Pterygota</taxon>
        <taxon>Neoptera</taxon>
        <taxon>Endopterygota</taxon>
        <taxon>Lepidoptera</taxon>
        <taxon>Glossata</taxon>
        <taxon>Ditrysia</taxon>
        <taxon>Noctuoidea</taxon>
        <taxon>Noctuidae</taxon>
        <taxon>Heliothinae</taxon>
        <taxon>Helicoverpa</taxon>
    </lineage>
</organism>
<dbReference type="AlphaFoldDB" id="A0A2W1BB43"/>